<dbReference type="Gene3D" id="3.30.1680.40">
    <property type="match status" value="1"/>
</dbReference>
<accession>A0A1G4I981</accession>
<comment type="caution">
    <text evidence="2">The sequence shown here is derived from an EMBL/GenBank/DDBJ whole genome shotgun (WGS) entry which is preliminary data.</text>
</comment>
<evidence type="ECO:0000313" key="3">
    <source>
        <dbReference type="Proteomes" id="UP000195570"/>
    </source>
</evidence>
<sequence length="218" mass="23501">MLADASGGSPTLYLAGCILKLDGLDTAKTTWSTTHATGETTALAELDSRLAQVTTDLQTQAAQLQKLNVLRTSDDPEILTAEAQSVNLGLPGDSVTVTIKDTVFKTISKELKKFLDGDQTEKNKERQNTARDILIKALEKQPESTKCDIPATEDVCHAIKEEIACNSSAACSFNKTETDENKRFKFDAKKATSNEVPVVQTQTGGTESTAEKCSEKKG</sequence>
<gene>
    <name evidence="2" type="ORF">TEOVI_000757500</name>
</gene>
<evidence type="ECO:0000313" key="2">
    <source>
        <dbReference type="EMBL" id="SCU68552.1"/>
    </source>
</evidence>
<dbReference type="RefSeq" id="XP_067079697.1">
    <property type="nucleotide sequence ID" value="XM_067223596.1"/>
</dbReference>
<feature type="compositionally biased region" description="Polar residues" evidence="1">
    <location>
        <begin position="193"/>
        <end position="208"/>
    </location>
</feature>
<dbReference type="AlphaFoldDB" id="A0A1G4I981"/>
<dbReference type="EMBL" id="CZPT02001003">
    <property type="protein sequence ID" value="SCU68552.1"/>
    <property type="molecule type" value="Genomic_DNA"/>
</dbReference>
<reference evidence="2" key="1">
    <citation type="submission" date="2016-09" db="EMBL/GenBank/DDBJ databases">
        <authorList>
            <person name="Hebert L."/>
            <person name="Moumen B."/>
        </authorList>
    </citation>
    <scope>NUCLEOTIDE SEQUENCE [LARGE SCALE GENOMIC DNA]</scope>
    <source>
        <strain evidence="2">OVI</strain>
    </source>
</reference>
<proteinExistence type="predicted"/>
<dbReference type="GeneID" id="92381509"/>
<name>A0A1G4I981_TRYEQ</name>
<keyword evidence="3" id="KW-1185">Reference proteome</keyword>
<organism evidence="2 3">
    <name type="scientific">Trypanosoma equiperdum</name>
    <dbReference type="NCBI Taxonomy" id="5694"/>
    <lineage>
        <taxon>Eukaryota</taxon>
        <taxon>Discoba</taxon>
        <taxon>Euglenozoa</taxon>
        <taxon>Kinetoplastea</taxon>
        <taxon>Metakinetoplastina</taxon>
        <taxon>Trypanosomatida</taxon>
        <taxon>Trypanosomatidae</taxon>
        <taxon>Trypanosoma</taxon>
    </lineage>
</organism>
<feature type="region of interest" description="Disordered" evidence="1">
    <location>
        <begin position="188"/>
        <end position="218"/>
    </location>
</feature>
<dbReference type="Gene3D" id="3.30.1680.30">
    <property type="match status" value="1"/>
</dbReference>
<dbReference type="VEuPathDB" id="TriTrypDB:TEOVI_000757500"/>
<protein>
    <recommendedName>
        <fullName evidence="4">Trypanosome variant surface glycoprotein (A-type)</fullName>
    </recommendedName>
</protein>
<evidence type="ECO:0008006" key="4">
    <source>
        <dbReference type="Google" id="ProtNLM"/>
    </source>
</evidence>
<dbReference type="Proteomes" id="UP000195570">
    <property type="component" value="Unassembled WGS sequence"/>
</dbReference>
<evidence type="ECO:0000256" key="1">
    <source>
        <dbReference type="SAM" id="MobiDB-lite"/>
    </source>
</evidence>
<feature type="compositionally biased region" description="Basic and acidic residues" evidence="1">
    <location>
        <begin position="209"/>
        <end position="218"/>
    </location>
</feature>